<dbReference type="PANTHER" id="PTHR43433:SF10">
    <property type="entry name" value="AB HYDROLASE-1 DOMAIN-CONTAINING PROTEIN"/>
    <property type="match status" value="1"/>
</dbReference>
<dbReference type="EMBL" id="JBHSWG010000001">
    <property type="protein sequence ID" value="MFC6759737.1"/>
    <property type="molecule type" value="Genomic_DNA"/>
</dbReference>
<organism evidence="2 3">
    <name type="scientific">Sulfitobacter porphyrae</name>
    <dbReference type="NCBI Taxonomy" id="1246864"/>
    <lineage>
        <taxon>Bacteria</taxon>
        <taxon>Pseudomonadati</taxon>
        <taxon>Pseudomonadota</taxon>
        <taxon>Alphaproteobacteria</taxon>
        <taxon>Rhodobacterales</taxon>
        <taxon>Roseobacteraceae</taxon>
        <taxon>Sulfitobacter</taxon>
    </lineage>
</organism>
<evidence type="ECO:0000313" key="2">
    <source>
        <dbReference type="EMBL" id="MFC6759737.1"/>
    </source>
</evidence>
<dbReference type="Proteomes" id="UP001596353">
    <property type="component" value="Unassembled WGS sequence"/>
</dbReference>
<dbReference type="PRINTS" id="PR00111">
    <property type="entry name" value="ABHYDROLASE"/>
</dbReference>
<comment type="caution">
    <text evidence="2">The sequence shown here is derived from an EMBL/GenBank/DDBJ whole genome shotgun (WGS) entry which is preliminary data.</text>
</comment>
<proteinExistence type="predicted"/>
<dbReference type="InterPro" id="IPR000073">
    <property type="entry name" value="AB_hydrolase_1"/>
</dbReference>
<sequence length="295" mass="31441">MDRRDFMIAALGSGIAAATHTRPAAAQTPETQSPGQSGYLPVNGLEMYHEVYGTDGVPLVLIHGAFSAIGTSFGALLPRLTPGRKIIAFEMQGQGRTADIDRPLSIGSMAADVIAALDLLAVEQADLFGYSMGANIALQATLDAPQRVRKLVYMSAAYSRVGLQPGLMEGLAQMTPDMMHGTTFYEEYRRIAPRPDDFARLFDKKTAMDRAMPDVDEERIKAIAAPVLLLAGDSDLPTADHMAAFHRLLGGGRFGDTPQGLPTSQLAILPGTSHIGIAHRTDLVPPIVSAFLAGD</sequence>
<protein>
    <submittedName>
        <fullName evidence="2">Alpha/beta fold hydrolase</fullName>
    </submittedName>
</protein>
<evidence type="ECO:0000313" key="3">
    <source>
        <dbReference type="Proteomes" id="UP001596353"/>
    </source>
</evidence>
<evidence type="ECO:0000259" key="1">
    <source>
        <dbReference type="Pfam" id="PF00561"/>
    </source>
</evidence>
<dbReference type="InterPro" id="IPR029058">
    <property type="entry name" value="AB_hydrolase_fold"/>
</dbReference>
<accession>A0ABW2B2F6</accession>
<gene>
    <name evidence="2" type="ORF">ACFQFQ_09930</name>
</gene>
<dbReference type="Gene3D" id="3.40.50.1820">
    <property type="entry name" value="alpha/beta hydrolase"/>
    <property type="match status" value="1"/>
</dbReference>
<keyword evidence="2" id="KW-0378">Hydrolase</keyword>
<dbReference type="SUPFAM" id="SSF53474">
    <property type="entry name" value="alpha/beta-Hydrolases"/>
    <property type="match status" value="1"/>
</dbReference>
<name>A0ABW2B2F6_9RHOB</name>
<dbReference type="PANTHER" id="PTHR43433">
    <property type="entry name" value="HYDROLASE, ALPHA/BETA FOLD FAMILY PROTEIN"/>
    <property type="match status" value="1"/>
</dbReference>
<dbReference type="GO" id="GO:0016787">
    <property type="term" value="F:hydrolase activity"/>
    <property type="evidence" value="ECO:0007669"/>
    <property type="project" value="UniProtKB-KW"/>
</dbReference>
<dbReference type="Pfam" id="PF00561">
    <property type="entry name" value="Abhydrolase_1"/>
    <property type="match status" value="1"/>
</dbReference>
<dbReference type="InterPro" id="IPR050471">
    <property type="entry name" value="AB_hydrolase"/>
</dbReference>
<keyword evidence="3" id="KW-1185">Reference proteome</keyword>
<feature type="domain" description="AB hydrolase-1" evidence="1">
    <location>
        <begin position="58"/>
        <end position="181"/>
    </location>
</feature>
<reference evidence="3" key="1">
    <citation type="journal article" date="2019" name="Int. J. Syst. Evol. Microbiol.">
        <title>The Global Catalogue of Microorganisms (GCM) 10K type strain sequencing project: providing services to taxonomists for standard genome sequencing and annotation.</title>
        <authorList>
            <consortium name="The Broad Institute Genomics Platform"/>
            <consortium name="The Broad Institute Genome Sequencing Center for Infectious Disease"/>
            <person name="Wu L."/>
            <person name="Ma J."/>
        </authorList>
    </citation>
    <scope>NUCLEOTIDE SEQUENCE [LARGE SCALE GENOMIC DNA]</scope>
    <source>
        <strain evidence="3">CCUG 66188</strain>
    </source>
</reference>